<evidence type="ECO:0000313" key="3">
    <source>
        <dbReference type="EMBL" id="ACZ31098.1"/>
    </source>
</evidence>
<accession>D1BU85</accession>
<dbReference type="Pfam" id="PF03703">
    <property type="entry name" value="bPH_2"/>
    <property type="match status" value="1"/>
</dbReference>
<dbReference type="AlphaFoldDB" id="D1BU85"/>
<sequence length="170" mass="18684">MNNSEDNGSQLTLRPPKNRVERRAIGWWMLQSLAFFAPILAASIVAFVLWEAARPWLIVAVVVSAVLLVVGVVVEPLWRYRVHRWEATSQAVYARTGWLVREWRAAPLSRVQTVDAVQGPLEQMLGLSTLRVTTASAQGAISIGGIDKDTAARVAEDLTRIAELIPGDAT</sequence>
<proteinExistence type="predicted"/>
<keyword evidence="4" id="KW-1185">Reference proteome</keyword>
<gene>
    <name evidence="3" type="ordered locus">Xcel_2080</name>
</gene>
<reference evidence="3 4" key="2">
    <citation type="journal article" date="2010" name="Stand. Genomic Sci.">
        <title>Complete genome sequence of Xylanimonas cellulosilytica type strain (XIL07).</title>
        <authorList>
            <person name="Foster B."/>
            <person name="Pukall R."/>
            <person name="Abt B."/>
            <person name="Nolan M."/>
            <person name="Glavina Del Rio T."/>
            <person name="Chen F."/>
            <person name="Lucas S."/>
            <person name="Tice H."/>
            <person name="Pitluck S."/>
            <person name="Cheng J.-F."/>
            <person name="Chertkov O."/>
            <person name="Brettin T."/>
            <person name="Han C."/>
            <person name="Detter J.C."/>
            <person name="Bruce D."/>
            <person name="Goodwin L."/>
            <person name="Ivanova N."/>
            <person name="Mavromatis K."/>
            <person name="Pati A."/>
            <person name="Mikhailova N."/>
            <person name="Chen A."/>
            <person name="Palaniappan K."/>
            <person name="Land M."/>
            <person name="Hauser L."/>
            <person name="Chang Y.-J."/>
            <person name="Jeffries C.D."/>
            <person name="Chain P."/>
            <person name="Rohde M."/>
            <person name="Goeker M."/>
            <person name="Bristow J."/>
            <person name="Eisen J.A."/>
            <person name="Markowitz V."/>
            <person name="Hugenholtz P."/>
            <person name="Kyrpides N.C."/>
            <person name="Klenk H.-P."/>
            <person name="Lapidus A."/>
        </authorList>
    </citation>
    <scope>NUCLEOTIDE SEQUENCE [LARGE SCALE GENOMIC DNA]</scope>
    <source>
        <strain evidence="4">DSM 15894 / CECT 5975 / LMG 20990 / XIL07</strain>
    </source>
</reference>
<evidence type="ECO:0000256" key="1">
    <source>
        <dbReference type="SAM" id="Phobius"/>
    </source>
</evidence>
<dbReference type="OrthoDB" id="3730669at2"/>
<dbReference type="STRING" id="446471.Xcel_2080"/>
<organism evidence="3 4">
    <name type="scientific">Xylanimonas cellulosilytica (strain DSM 15894 / JCM 12276 / CECT 5975 / KCTC 9989 / LMG 20990 / NBRC 107835 / XIL07)</name>
    <dbReference type="NCBI Taxonomy" id="446471"/>
    <lineage>
        <taxon>Bacteria</taxon>
        <taxon>Bacillati</taxon>
        <taxon>Actinomycetota</taxon>
        <taxon>Actinomycetes</taxon>
        <taxon>Micrococcales</taxon>
        <taxon>Promicromonosporaceae</taxon>
        <taxon>Xylanimonas</taxon>
    </lineage>
</organism>
<keyword evidence="1" id="KW-0812">Transmembrane</keyword>
<dbReference type="PANTHER" id="PTHR34473">
    <property type="entry name" value="UPF0699 TRANSMEMBRANE PROTEIN YDBS"/>
    <property type="match status" value="1"/>
</dbReference>
<keyword evidence="1" id="KW-1133">Transmembrane helix</keyword>
<dbReference type="eggNOG" id="COG3402">
    <property type="taxonomic scope" value="Bacteria"/>
</dbReference>
<dbReference type="InterPro" id="IPR005182">
    <property type="entry name" value="YdbS-like_PH"/>
</dbReference>
<dbReference type="KEGG" id="xce:Xcel_2080"/>
<evidence type="ECO:0000313" key="4">
    <source>
        <dbReference type="Proteomes" id="UP000002255"/>
    </source>
</evidence>
<dbReference type="RefSeq" id="WP_012878840.1">
    <property type="nucleotide sequence ID" value="NC_013530.1"/>
</dbReference>
<dbReference type="Proteomes" id="UP000002255">
    <property type="component" value="Chromosome"/>
</dbReference>
<feature type="transmembrane region" description="Helical" evidence="1">
    <location>
        <begin position="56"/>
        <end position="74"/>
    </location>
</feature>
<protein>
    <submittedName>
        <fullName evidence="3">Membrane-flanked domain protein</fullName>
    </submittedName>
</protein>
<name>D1BU85_XYLCX</name>
<dbReference type="EMBL" id="CP001821">
    <property type="protein sequence ID" value="ACZ31098.1"/>
    <property type="molecule type" value="Genomic_DNA"/>
</dbReference>
<dbReference type="HOGENOM" id="CLU_104197_4_0_11"/>
<evidence type="ECO:0000259" key="2">
    <source>
        <dbReference type="Pfam" id="PF03703"/>
    </source>
</evidence>
<reference evidence="4" key="1">
    <citation type="submission" date="2009-11" db="EMBL/GenBank/DDBJ databases">
        <title>The complete chromosome of Xylanimonas cellulosilytica DSM 15894.</title>
        <authorList>
            <consortium name="US DOE Joint Genome Institute (JGI-PGF)"/>
            <person name="Lucas S."/>
            <person name="Copeland A."/>
            <person name="Lapidus A."/>
            <person name="Glavina del Rio T."/>
            <person name="Dalin E."/>
            <person name="Tice H."/>
            <person name="Bruce D."/>
            <person name="Goodwin L."/>
            <person name="Pitluck S."/>
            <person name="Kyrpides N."/>
            <person name="Mavromatis K."/>
            <person name="Ivanova N."/>
            <person name="Mikhailova N."/>
            <person name="Foster B."/>
            <person name="Clum A."/>
            <person name="Brettin T."/>
            <person name="Detter J.C."/>
            <person name="Han C."/>
            <person name="Larimer F."/>
            <person name="Land M."/>
            <person name="Hauser L."/>
            <person name="Markowitz V."/>
            <person name="Cheng J.F."/>
            <person name="Hugenholtz P."/>
            <person name="Woyke T."/>
            <person name="Wu D."/>
            <person name="Gehrich-Schroeter G."/>
            <person name="Schneider S."/>
            <person name="Pukall S.R."/>
            <person name="Klenk H.P."/>
            <person name="Eisen J.A."/>
        </authorList>
    </citation>
    <scope>NUCLEOTIDE SEQUENCE [LARGE SCALE GENOMIC DNA]</scope>
    <source>
        <strain evidence="4">DSM 15894 / CECT 5975 / LMG 20990 / XIL07</strain>
    </source>
</reference>
<dbReference type="PANTHER" id="PTHR34473:SF3">
    <property type="entry name" value="TRANSMEMBRANE PROTEIN-RELATED"/>
    <property type="match status" value="1"/>
</dbReference>
<feature type="domain" description="YdbS-like PH" evidence="2">
    <location>
        <begin position="80"/>
        <end position="156"/>
    </location>
</feature>
<keyword evidence="1" id="KW-0472">Membrane</keyword>
<feature type="transmembrane region" description="Helical" evidence="1">
    <location>
        <begin position="27"/>
        <end position="50"/>
    </location>
</feature>